<keyword evidence="1" id="KW-1185">Reference proteome</keyword>
<evidence type="ECO:0000313" key="1">
    <source>
        <dbReference type="Proteomes" id="UP000887565"/>
    </source>
</evidence>
<name>A0A915IUJ2_ROMCU</name>
<dbReference type="WBParaSite" id="nRc.2.0.1.t17864-RA">
    <property type="protein sequence ID" value="nRc.2.0.1.t17864-RA"/>
    <property type="gene ID" value="nRc.2.0.1.g17864"/>
</dbReference>
<organism evidence="1 2">
    <name type="scientific">Romanomermis culicivorax</name>
    <name type="common">Nematode worm</name>
    <dbReference type="NCBI Taxonomy" id="13658"/>
    <lineage>
        <taxon>Eukaryota</taxon>
        <taxon>Metazoa</taxon>
        <taxon>Ecdysozoa</taxon>
        <taxon>Nematoda</taxon>
        <taxon>Enoplea</taxon>
        <taxon>Dorylaimia</taxon>
        <taxon>Mermithida</taxon>
        <taxon>Mermithoidea</taxon>
        <taxon>Mermithidae</taxon>
        <taxon>Romanomermis</taxon>
    </lineage>
</organism>
<dbReference type="AlphaFoldDB" id="A0A915IUJ2"/>
<evidence type="ECO:0000313" key="2">
    <source>
        <dbReference type="WBParaSite" id="nRc.2.0.1.t17864-RA"/>
    </source>
</evidence>
<dbReference type="Proteomes" id="UP000887565">
    <property type="component" value="Unplaced"/>
</dbReference>
<accession>A0A915IUJ2</accession>
<reference evidence="2" key="1">
    <citation type="submission" date="2022-11" db="UniProtKB">
        <authorList>
            <consortium name="WormBaseParasite"/>
        </authorList>
    </citation>
    <scope>IDENTIFICATION</scope>
</reference>
<proteinExistence type="predicted"/>
<sequence>MELKICDKTQPTLSLNYRQFVSIELVDYFLNNGKWVTLRYIGLIRGNTAPVRDAAQASTEYLNQIDWSKF</sequence>
<protein>
    <submittedName>
        <fullName evidence="2">Uncharacterized protein</fullName>
    </submittedName>
</protein>